<evidence type="ECO:0000313" key="4">
    <source>
        <dbReference type="WBParaSite" id="maker-uti_cns_0014880-snap-gene-0.2-mRNA-1"/>
    </source>
</evidence>
<protein>
    <submittedName>
        <fullName evidence="4">Trafficking protein particle complex subunit 8</fullName>
    </submittedName>
</protein>
<feature type="region of interest" description="Disordered" evidence="1">
    <location>
        <begin position="165"/>
        <end position="250"/>
    </location>
</feature>
<evidence type="ECO:0000256" key="1">
    <source>
        <dbReference type="SAM" id="MobiDB-lite"/>
    </source>
</evidence>
<feature type="compositionally biased region" description="Gly residues" evidence="1">
    <location>
        <begin position="240"/>
        <end position="250"/>
    </location>
</feature>
<dbReference type="Pfam" id="PF12739">
    <property type="entry name" value="TRAPPC-Trs85"/>
    <property type="match status" value="1"/>
</dbReference>
<dbReference type="WBParaSite" id="maker-uti_cns_0014880-snap-gene-0.2-mRNA-1">
    <property type="protein sequence ID" value="maker-uti_cns_0014880-snap-gene-0.2-mRNA-1"/>
    <property type="gene ID" value="maker-uti_cns_0014880-snap-gene-0.2"/>
</dbReference>
<feature type="compositionally biased region" description="Polar residues" evidence="1">
    <location>
        <begin position="208"/>
        <end position="220"/>
    </location>
</feature>
<name>A0A1I8IPW0_9PLAT</name>
<feature type="domain" description="TPPC8 first Ig-like" evidence="2">
    <location>
        <begin position="649"/>
        <end position="718"/>
    </location>
</feature>
<dbReference type="Proteomes" id="UP000095280">
    <property type="component" value="Unplaced"/>
</dbReference>
<keyword evidence="3" id="KW-1185">Reference proteome</keyword>
<proteinExistence type="predicted"/>
<dbReference type="PANTHER" id="PTHR12975">
    <property type="entry name" value="TRANSPORT PROTEIN TRAPP"/>
    <property type="match status" value="1"/>
</dbReference>
<accession>A0A1I8IPW0</accession>
<dbReference type="AlphaFoldDB" id="A0A1I8IPW0"/>
<evidence type="ECO:0000259" key="2">
    <source>
        <dbReference type="Pfam" id="PF24545"/>
    </source>
</evidence>
<organism evidence="3 4">
    <name type="scientific">Macrostomum lignano</name>
    <dbReference type="NCBI Taxonomy" id="282301"/>
    <lineage>
        <taxon>Eukaryota</taxon>
        <taxon>Metazoa</taxon>
        <taxon>Spiralia</taxon>
        <taxon>Lophotrochozoa</taxon>
        <taxon>Platyhelminthes</taxon>
        <taxon>Rhabditophora</taxon>
        <taxon>Macrostomorpha</taxon>
        <taxon>Macrostomida</taxon>
        <taxon>Macrostomidae</taxon>
        <taxon>Macrostomum</taxon>
    </lineage>
</organism>
<dbReference type="Pfam" id="PF24545">
    <property type="entry name" value="Ig_TPPC8_1st"/>
    <property type="match status" value="1"/>
</dbReference>
<sequence>MSLNLVDCNASPPQPAAVKKLLNDVVSASLNVEPLTTCISNGMYEITYQANTPWFDAYRDCLLANIPPSEHEFLGHCLGCVMAVSSSHPDPLDCFAKLTNQQLMLQQQVNRQPRWLCSQVLKYYVLIHDSLEGDQQRADSTLTAMRSTYGAAACHLLLINSRPAHLQSESSGGAPAPPDPWAQHLPPSRQLPASQQHQHQFHQQQHQAVQEASSPTDQQPPQHPLDYGWSSTDSGDVAGPDGGVGGGAPGGGVVGHGAWLSADDHNRLRVMILELVNRALMPWVEKTLKLLNEQIASRMRGKGFLGGAKKWFSVGGGGGSGGSGSGGGAGKSGGQHVGSAGASSVVYSSDAPELQLRRYADLAFLFQQYEVAHQAYQQLKKDFQADAAFLHYAGTMEMAALSAFMQEGTSQRNYPHPYMENAIATYLQNCKNQLLATRGTFLSAEALKTKKMYAEAAVQYIKMTTEDSDLRSALLLEQAAHCYLRMRVPHVRKFAFHLILAGHRFSKAAQRAHSLRCYRAALRVYRDRGWTLAEDHINLVLTKHSAALRELESAKDSAYRLLRHDSRQSPAQQSTFLRDFVHVYREFIPTVASPPDYCLIGGALPVLPLPKVLEQELKLLLSRPSSQLDDLSIPARGVHFQDADLCHPEWSGLERALLEAATGRSAPPSFRPSLPCLSRNTPNENCPVAVAGEPLTYQIPLRNPAQIPLILRDVCLLW</sequence>
<reference evidence="4" key="1">
    <citation type="submission" date="2016-11" db="UniProtKB">
        <authorList>
            <consortium name="WormBaseParasite"/>
        </authorList>
    </citation>
    <scope>IDENTIFICATION</scope>
</reference>
<dbReference type="GO" id="GO:1990072">
    <property type="term" value="C:TRAPPIII protein complex"/>
    <property type="evidence" value="ECO:0007669"/>
    <property type="project" value="TreeGrafter"/>
</dbReference>
<feature type="compositionally biased region" description="Low complexity" evidence="1">
    <location>
        <begin position="195"/>
        <end position="207"/>
    </location>
</feature>
<dbReference type="InterPro" id="IPR024420">
    <property type="entry name" value="TRAPP_III_complex_Trs85"/>
</dbReference>
<dbReference type="InterPro" id="IPR058541">
    <property type="entry name" value="Ig_TPPC8_1st"/>
</dbReference>
<evidence type="ECO:0000313" key="3">
    <source>
        <dbReference type="Proteomes" id="UP000095280"/>
    </source>
</evidence>
<dbReference type="PANTHER" id="PTHR12975:SF6">
    <property type="entry name" value="TRAFFICKING PROTEIN PARTICLE COMPLEX SUBUNIT 8"/>
    <property type="match status" value="1"/>
</dbReference>